<dbReference type="InterPro" id="IPR008972">
    <property type="entry name" value="Cupredoxin"/>
</dbReference>
<evidence type="ECO:0000256" key="11">
    <source>
        <dbReference type="SAM" id="Phobius"/>
    </source>
</evidence>
<dbReference type="InterPro" id="IPR045087">
    <property type="entry name" value="Cu-oxidase_fam"/>
</dbReference>
<evidence type="ECO:0000256" key="9">
    <source>
        <dbReference type="ARBA" id="ARBA00048092"/>
    </source>
</evidence>
<dbReference type="AlphaFoldDB" id="A0A3A4AXU9"/>
<dbReference type="Gene3D" id="2.60.40.420">
    <property type="entry name" value="Cupredoxins - blue copper proteins"/>
    <property type="match status" value="3"/>
</dbReference>
<evidence type="ECO:0000313" key="15">
    <source>
        <dbReference type="Proteomes" id="UP000265768"/>
    </source>
</evidence>
<comment type="subunit">
    <text evidence="2">Monomer.</text>
</comment>
<comment type="catalytic activity">
    <reaction evidence="9">
        <text>4 Cu(+) + O2 + 4 H(+) = 4 Cu(2+) + 2 H2O</text>
        <dbReference type="Rhea" id="RHEA:30083"/>
        <dbReference type="ChEBI" id="CHEBI:15377"/>
        <dbReference type="ChEBI" id="CHEBI:15378"/>
        <dbReference type="ChEBI" id="CHEBI:15379"/>
        <dbReference type="ChEBI" id="CHEBI:29036"/>
        <dbReference type="ChEBI" id="CHEBI:49552"/>
        <dbReference type="EC" id="1.16.3.4"/>
    </reaction>
    <physiologicalReaction direction="left-to-right" evidence="9">
        <dbReference type="Rhea" id="RHEA:30084"/>
    </physiologicalReaction>
</comment>
<sequence length="595" mass="63605">MRDRDERAERRDDEGLGGSRAGSVVEGRGVSRRRVLGIGGALGLAAAGGLSASAALARRPAMTGAELRSAAPLPPPFQVPLPIPPVLKPVSTSGGADRYEITQRESSAEILPGVRTPLWTYEGVFPGPTIESRRGRPVTVRHRNELPVPTVVHLHGGRTPAASDGYPTDLVLPAGWPEPAAGTGHGAGGHASGGHGSGGHASGGHGSGGHGSGGHGSGGHGSGGHGSGHGGMRDPRAVVSRLTREYTFPLDQRPALLWYHDHRMDFTAPAIWRGLAGLHIVRDDAEEALGLPSGARELPLMIADRAFAADGSLDYPALDPALRERPGVREPYIAGVLGDVILVNGAPWPVHEVDAVRYRLRVLNASNARHYELEAVTDDGHRLDLVQVGADQGLLAAPVTHRFLPIAPAERHDLVVDFSAVPVGGRVRLLNRLGSGRTRDVMAFRVARRAADDSRVPRTLSADLPSWRRSEAVRVRDLSFRMGRMGDGHAWLIGGLPFDPARADVTTRLGDVEVWRLVADVHHPVHLHLVGFRVLSRGGRPPLPHDAGLKDTVSLRPGESVEIITRFDGYRGRYLFHCHNAEHEDMAMMANLEIV</sequence>
<keyword evidence="3" id="KW-0479">Metal-binding</keyword>
<feature type="region of interest" description="Disordered" evidence="10">
    <location>
        <begin position="174"/>
        <end position="234"/>
    </location>
</feature>
<dbReference type="PANTHER" id="PTHR48267">
    <property type="entry name" value="CUPREDOXIN SUPERFAMILY PROTEIN"/>
    <property type="match status" value="1"/>
</dbReference>
<reference evidence="14 15" key="1">
    <citation type="submission" date="2018-09" db="EMBL/GenBank/DDBJ databases">
        <title>YIM 75507 draft genome.</title>
        <authorList>
            <person name="Tang S."/>
            <person name="Feng Y."/>
        </authorList>
    </citation>
    <scope>NUCLEOTIDE SEQUENCE [LARGE SCALE GENOMIC DNA]</scope>
    <source>
        <strain evidence="14 15">YIM 75507</strain>
    </source>
</reference>
<comment type="similarity">
    <text evidence="1">Belongs to the multicopper oxidase family.</text>
</comment>
<feature type="region of interest" description="Disordered" evidence="10">
    <location>
        <begin position="1"/>
        <end position="25"/>
    </location>
</feature>
<dbReference type="PROSITE" id="PS00080">
    <property type="entry name" value="MULTICOPPER_OXIDASE2"/>
    <property type="match status" value="1"/>
</dbReference>
<dbReference type="PROSITE" id="PS51318">
    <property type="entry name" value="TAT"/>
    <property type="match status" value="1"/>
</dbReference>
<dbReference type="GO" id="GO:0005507">
    <property type="term" value="F:copper ion binding"/>
    <property type="evidence" value="ECO:0007669"/>
    <property type="project" value="InterPro"/>
</dbReference>
<feature type="domain" description="Plastocyanin-like" evidence="13">
    <location>
        <begin position="106"/>
        <end position="167"/>
    </location>
</feature>
<dbReference type="RefSeq" id="WP_119926199.1">
    <property type="nucleotide sequence ID" value="NZ_QZEY01000003.1"/>
</dbReference>
<name>A0A3A4AXU9_9ACTN</name>
<feature type="compositionally biased region" description="Gly residues" evidence="10">
    <location>
        <begin position="183"/>
        <end position="230"/>
    </location>
</feature>
<dbReference type="EC" id="1.16.3.4" evidence="5"/>
<evidence type="ECO:0000256" key="10">
    <source>
        <dbReference type="SAM" id="MobiDB-lite"/>
    </source>
</evidence>
<dbReference type="PANTHER" id="PTHR48267:SF1">
    <property type="entry name" value="BILIRUBIN OXIDASE"/>
    <property type="match status" value="1"/>
</dbReference>
<dbReference type="EMBL" id="QZEY01000003">
    <property type="protein sequence ID" value="RJL33239.1"/>
    <property type="molecule type" value="Genomic_DNA"/>
</dbReference>
<evidence type="ECO:0000313" key="14">
    <source>
        <dbReference type="EMBL" id="RJL33239.1"/>
    </source>
</evidence>
<dbReference type="OrthoDB" id="345021at2"/>
<evidence type="ECO:0000256" key="7">
    <source>
        <dbReference type="ARBA" id="ARBA00042896"/>
    </source>
</evidence>
<keyword evidence="15" id="KW-1185">Reference proteome</keyword>
<dbReference type="Proteomes" id="UP000265768">
    <property type="component" value="Unassembled WGS sequence"/>
</dbReference>
<evidence type="ECO:0000256" key="6">
    <source>
        <dbReference type="ARBA" id="ARBA00041027"/>
    </source>
</evidence>
<proteinExistence type="inferred from homology"/>
<evidence type="ECO:0000256" key="5">
    <source>
        <dbReference type="ARBA" id="ARBA00038978"/>
    </source>
</evidence>
<protein>
    <recommendedName>
        <fullName evidence="6">Multicopper oxidase CueO</fullName>
        <ecNumber evidence="5">1.16.3.4</ecNumber>
    </recommendedName>
    <alternativeName>
        <fullName evidence="7">Copper efflux oxidase</fullName>
    </alternativeName>
    <alternativeName>
        <fullName evidence="8">Cuprous oxidase</fullName>
    </alternativeName>
</protein>
<feature type="compositionally biased region" description="Basic and acidic residues" evidence="10">
    <location>
        <begin position="1"/>
        <end position="14"/>
    </location>
</feature>
<evidence type="ECO:0000259" key="13">
    <source>
        <dbReference type="Pfam" id="PF07732"/>
    </source>
</evidence>
<dbReference type="InterPro" id="IPR006311">
    <property type="entry name" value="TAT_signal"/>
</dbReference>
<organism evidence="14 15">
    <name type="scientific">Bailinhaonella thermotolerans</name>
    <dbReference type="NCBI Taxonomy" id="1070861"/>
    <lineage>
        <taxon>Bacteria</taxon>
        <taxon>Bacillati</taxon>
        <taxon>Actinomycetota</taxon>
        <taxon>Actinomycetes</taxon>
        <taxon>Streptosporangiales</taxon>
        <taxon>Streptosporangiaceae</taxon>
        <taxon>Bailinhaonella</taxon>
    </lineage>
</organism>
<accession>A0A3A4AXU9</accession>
<dbReference type="Pfam" id="PF07732">
    <property type="entry name" value="Cu-oxidase_3"/>
    <property type="match status" value="1"/>
</dbReference>
<keyword evidence="11" id="KW-0812">Transmembrane</keyword>
<dbReference type="SUPFAM" id="SSF49503">
    <property type="entry name" value="Cupredoxins"/>
    <property type="match status" value="3"/>
</dbReference>
<dbReference type="Pfam" id="PF07731">
    <property type="entry name" value="Cu-oxidase_2"/>
    <property type="match status" value="1"/>
</dbReference>
<dbReference type="InterPro" id="IPR002355">
    <property type="entry name" value="Cu_oxidase_Cu_BS"/>
</dbReference>
<keyword evidence="11" id="KW-1133">Transmembrane helix</keyword>
<evidence type="ECO:0000256" key="2">
    <source>
        <dbReference type="ARBA" id="ARBA00011245"/>
    </source>
</evidence>
<evidence type="ECO:0000256" key="8">
    <source>
        <dbReference type="ARBA" id="ARBA00043090"/>
    </source>
</evidence>
<comment type="caution">
    <text evidence="14">The sequence shown here is derived from an EMBL/GenBank/DDBJ whole genome shotgun (WGS) entry which is preliminary data.</text>
</comment>
<keyword evidence="11" id="KW-0472">Membrane</keyword>
<dbReference type="InterPro" id="IPR011706">
    <property type="entry name" value="Cu-oxidase_C"/>
</dbReference>
<dbReference type="InterPro" id="IPR011707">
    <property type="entry name" value="Cu-oxidase-like_N"/>
</dbReference>
<gene>
    <name evidence="14" type="ORF">D5H75_10435</name>
</gene>
<evidence type="ECO:0000259" key="12">
    <source>
        <dbReference type="Pfam" id="PF07731"/>
    </source>
</evidence>
<evidence type="ECO:0000256" key="1">
    <source>
        <dbReference type="ARBA" id="ARBA00010609"/>
    </source>
</evidence>
<evidence type="ECO:0000256" key="4">
    <source>
        <dbReference type="ARBA" id="ARBA00023002"/>
    </source>
</evidence>
<feature type="domain" description="Plastocyanin-like" evidence="12">
    <location>
        <begin position="492"/>
        <end position="592"/>
    </location>
</feature>
<dbReference type="GO" id="GO:0016491">
    <property type="term" value="F:oxidoreductase activity"/>
    <property type="evidence" value="ECO:0007669"/>
    <property type="project" value="UniProtKB-KW"/>
</dbReference>
<keyword evidence="4" id="KW-0560">Oxidoreductase</keyword>
<evidence type="ECO:0000256" key="3">
    <source>
        <dbReference type="ARBA" id="ARBA00022723"/>
    </source>
</evidence>
<feature type="transmembrane region" description="Helical" evidence="11">
    <location>
        <begin position="35"/>
        <end position="57"/>
    </location>
</feature>